<name>A0A857L040_9ACTN</name>
<gene>
    <name evidence="3" type="ORF">GII30_16515</name>
</gene>
<dbReference type="InterPro" id="IPR014729">
    <property type="entry name" value="Rossmann-like_a/b/a_fold"/>
</dbReference>
<accession>A0A857L040</accession>
<dbReference type="CDD" id="cd00293">
    <property type="entry name" value="USP-like"/>
    <property type="match status" value="1"/>
</dbReference>
<dbReference type="InterPro" id="IPR006015">
    <property type="entry name" value="Universal_stress_UspA"/>
</dbReference>
<feature type="domain" description="UspA" evidence="2">
    <location>
        <begin position="49"/>
        <end position="113"/>
    </location>
</feature>
<evidence type="ECO:0000256" key="1">
    <source>
        <dbReference type="ARBA" id="ARBA00008791"/>
    </source>
</evidence>
<protein>
    <submittedName>
        <fullName evidence="3">Universal stress protein</fullName>
    </submittedName>
</protein>
<sequence length="136" mass="14399">MTVVVAVSDNRESHHAFVAAIAEAKRLGTDLVVVNIGDRELQEDGTDTSGVKVTVAKHRKGDAAEVVIDEVVKCDAQRLVIGLKRRTPVGKVLLGSVSQRLLLNSPVPVLAVKLPAEELSSTALSEMRGGIPRVTG</sequence>
<evidence type="ECO:0000259" key="2">
    <source>
        <dbReference type="Pfam" id="PF00582"/>
    </source>
</evidence>
<dbReference type="PANTHER" id="PTHR46268:SF6">
    <property type="entry name" value="UNIVERSAL STRESS PROTEIN UP12"/>
    <property type="match status" value="1"/>
</dbReference>
<organism evidence="3">
    <name type="scientific">Gordonia amarae</name>
    <dbReference type="NCBI Taxonomy" id="36821"/>
    <lineage>
        <taxon>Bacteria</taxon>
        <taxon>Bacillati</taxon>
        <taxon>Actinomycetota</taxon>
        <taxon>Actinomycetes</taxon>
        <taxon>Mycobacteriales</taxon>
        <taxon>Gordoniaceae</taxon>
        <taxon>Gordonia</taxon>
    </lineage>
</organism>
<reference evidence="3" key="1">
    <citation type="journal article" date="2021" name="Nat. Microbiol.">
        <title>Cocultivation of an ultrasmall environmental parasitic bacterium with lytic ability against bacteria associated with wastewater foams.</title>
        <authorList>
            <person name="Batinovic S."/>
            <person name="Rose J.J.A."/>
            <person name="Ratcliffe J."/>
            <person name="Seviour R.J."/>
            <person name="Petrovski S."/>
        </authorList>
    </citation>
    <scope>NUCLEOTIDE SEQUENCE</scope>
    <source>
        <strain evidence="3">CON44</strain>
    </source>
</reference>
<comment type="similarity">
    <text evidence="1">Belongs to the universal stress protein A family.</text>
</comment>
<evidence type="ECO:0000313" key="3">
    <source>
        <dbReference type="EMBL" id="QHN40531.1"/>
    </source>
</evidence>
<dbReference type="Gene3D" id="3.40.50.620">
    <property type="entry name" value="HUPs"/>
    <property type="match status" value="1"/>
</dbReference>
<dbReference type="SUPFAM" id="SSF52402">
    <property type="entry name" value="Adenine nucleotide alpha hydrolases-like"/>
    <property type="match status" value="1"/>
</dbReference>
<dbReference type="Pfam" id="PF00582">
    <property type="entry name" value="Usp"/>
    <property type="match status" value="1"/>
</dbReference>
<dbReference type="RefSeq" id="WP_005190661.1">
    <property type="nucleotide sequence ID" value="NZ_CP045804.1"/>
</dbReference>
<dbReference type="PRINTS" id="PR01438">
    <property type="entry name" value="UNVRSLSTRESS"/>
</dbReference>
<dbReference type="PANTHER" id="PTHR46268">
    <property type="entry name" value="STRESS RESPONSE PROTEIN NHAX"/>
    <property type="match status" value="1"/>
</dbReference>
<dbReference type="EMBL" id="CP045810">
    <property type="protein sequence ID" value="QHN40531.1"/>
    <property type="molecule type" value="Genomic_DNA"/>
</dbReference>
<dbReference type="InterPro" id="IPR006016">
    <property type="entry name" value="UspA"/>
</dbReference>
<proteinExistence type="inferred from homology"/>
<dbReference type="AlphaFoldDB" id="A0A857L040"/>